<organism evidence="1 2">
    <name type="scientific">Rhodococcus pyridinivorans</name>
    <dbReference type="NCBI Taxonomy" id="103816"/>
    <lineage>
        <taxon>Bacteria</taxon>
        <taxon>Bacillati</taxon>
        <taxon>Actinomycetota</taxon>
        <taxon>Actinomycetes</taxon>
        <taxon>Mycobacteriales</taxon>
        <taxon>Nocardiaceae</taxon>
        <taxon>Rhodococcus</taxon>
    </lineage>
</organism>
<evidence type="ECO:0000313" key="1">
    <source>
        <dbReference type="EMBL" id="QOW01646.1"/>
    </source>
</evidence>
<accession>A0A7M2XV52</accession>
<protein>
    <submittedName>
        <fullName evidence="1">Uncharacterized protein</fullName>
    </submittedName>
</protein>
<name>A0A7M2XV52_9NOCA</name>
<geneLocation type="plasmid" evidence="1 2">
    <name>pRh5Ap-243</name>
</geneLocation>
<evidence type="ECO:0000313" key="2">
    <source>
        <dbReference type="Proteomes" id="UP000593818"/>
    </source>
</evidence>
<keyword evidence="1" id="KW-0614">Plasmid</keyword>
<gene>
    <name evidence="1" type="ORF">INP59_26140</name>
</gene>
<sequence length="176" mass="18335">MKTNMPVVTVPATDRATAALADWLIRDLTAVMLEQAGLPDPQRLRRLPTITAAHIGTPGKLRRHARALEQTLAQVERHLRAGAHLGEHGLGTASVPAVPGELLDVAADLAGTVAERGSPAAALANRAVLLAAGVIGRGLGRVDASQAWSATAGSYCATITQLWRDEPQAQVLVDPG</sequence>
<reference evidence="1 2" key="1">
    <citation type="submission" date="2020-10" db="EMBL/GenBank/DDBJ databases">
        <title>Whole genome sequence of oil-degrading bacteria Rhodococcus pyridinivorans strain 5Ap.</title>
        <authorList>
            <person name="Akhremchuk A.E."/>
            <person name="Valentovich L.N."/>
            <person name="Charniauskaya M.I."/>
            <person name="Bukliarevich H.A."/>
            <person name="Titok M.A."/>
        </authorList>
    </citation>
    <scope>NUCLEOTIDE SEQUENCE [LARGE SCALE GENOMIC DNA]</scope>
    <source>
        <strain evidence="1 2">5Ap</strain>
        <plasmid evidence="1 2">pRh5Ap-243</plasmid>
    </source>
</reference>
<keyword evidence="2" id="KW-1185">Reference proteome</keyword>
<dbReference type="AlphaFoldDB" id="A0A7M2XV52"/>
<dbReference type="Proteomes" id="UP000593818">
    <property type="component" value="Plasmid pRh5Ap-243"/>
</dbReference>
<dbReference type="EMBL" id="CP063452">
    <property type="protein sequence ID" value="QOW01646.1"/>
    <property type="molecule type" value="Genomic_DNA"/>
</dbReference>
<proteinExistence type="predicted"/>